<evidence type="ECO:0000256" key="1">
    <source>
        <dbReference type="ARBA" id="ARBA00004496"/>
    </source>
</evidence>
<evidence type="ECO:0000313" key="13">
    <source>
        <dbReference type="Proteomes" id="UP000823561"/>
    </source>
</evidence>
<dbReference type="SMART" id="SM00044">
    <property type="entry name" value="CYCc"/>
    <property type="match status" value="1"/>
</dbReference>
<dbReference type="GO" id="GO:0008074">
    <property type="term" value="C:guanylate cyclase complex, soluble"/>
    <property type="evidence" value="ECO:0007669"/>
    <property type="project" value="TreeGrafter"/>
</dbReference>
<dbReference type="Pfam" id="PF00211">
    <property type="entry name" value="Guanylate_cyc"/>
    <property type="match status" value="1"/>
</dbReference>
<dbReference type="PANTHER" id="PTHR45655">
    <property type="entry name" value="GUANYLATE CYCLASE SOLUBLE SUBUNIT BETA-2"/>
    <property type="match status" value="1"/>
</dbReference>
<feature type="region of interest" description="Disordered" evidence="10">
    <location>
        <begin position="16"/>
        <end position="149"/>
    </location>
</feature>
<dbReference type="InterPro" id="IPR011645">
    <property type="entry name" value="HNOB_dom_associated"/>
</dbReference>
<feature type="compositionally biased region" description="Pro residues" evidence="10">
    <location>
        <begin position="86"/>
        <end position="98"/>
    </location>
</feature>
<evidence type="ECO:0000256" key="10">
    <source>
        <dbReference type="SAM" id="MobiDB-lite"/>
    </source>
</evidence>
<dbReference type="Pfam" id="PF07701">
    <property type="entry name" value="HNOBA"/>
    <property type="match status" value="1"/>
</dbReference>
<keyword evidence="3" id="KW-0963">Cytoplasm</keyword>
<keyword evidence="5" id="KW-0342">GTP-binding</keyword>
<feature type="domain" description="Guanylate cyclase" evidence="11">
    <location>
        <begin position="365"/>
        <end position="492"/>
    </location>
</feature>
<dbReference type="FunFam" id="3.30.70.1230:FF:000007">
    <property type="entry name" value="Guanylate cyclase soluble subunit alpha-3"/>
    <property type="match status" value="1"/>
</dbReference>
<dbReference type="FunFam" id="3.30.450.260:FF:000002">
    <property type="entry name" value="guanylate cyclase soluble subunit alpha-2"/>
    <property type="match status" value="1"/>
</dbReference>
<keyword evidence="4" id="KW-0547">Nucleotide-binding</keyword>
<gene>
    <name evidence="12" type="ORF">AALO_G00200580</name>
</gene>
<sequence length="580" mass="62965">MPGLIRAAARRIYHTEVTVEEAPPARLVDTDDNDNEEDCDPDDRDGEHGGGGGGIDSSGGGGGGGEGGGGGGGGGGGRDDFSSSPAPSPSSSPSPPSSVTPACLSFLIRQNRPPLPDVSPSSPSSSSSPHGDRRRSSSPGSCSASSRPLPLKLSCSPPDLRISLSTFCRAFPFHLVLGPRMEVLQLGEGLRKQAKCEPHRTPNFRDHFEIVSPRIPCTFQSILLRLATPFTIRTRPEAGGLDGREKVMEIKGQMIHVPESRSLMFLGSPRVDKLEELMGRGLHLSDIPIHDATRDVILVGEQAKAQDGLKKRMDKLKATLERTHQALEEEKRRTVDLLYSIFPGDVAQRLWQGLPVQAKKFDDVTMLFSDIVGFTAVCAQCTPMQVISMLNELYTRFDYQCGILDVYKIETIGDAYCVAGGLHRKSDSHARPIALMALKMMELSEEVLTPDGNPIKLRIGIHTGSVLAGVVGVKMPRYCLFGNNVTLASKFESGSHPRCINVSPTTHQLLRDDRLFTFIARSRQDLPDNFPKEIPGICYFLEAGKSQSHSSLTSSRSAPPAPIRRVSYNIGTMFLRETSL</sequence>
<dbReference type="AlphaFoldDB" id="A0AAV6G2M1"/>
<evidence type="ECO:0000256" key="8">
    <source>
        <dbReference type="RuleBase" id="RU000405"/>
    </source>
</evidence>
<evidence type="ECO:0000256" key="9">
    <source>
        <dbReference type="SAM" id="Coils"/>
    </source>
</evidence>
<comment type="similarity">
    <text evidence="8">Belongs to the adenylyl cyclase class-4/guanylyl cyclase family.</text>
</comment>
<dbReference type="Proteomes" id="UP000823561">
    <property type="component" value="Chromosome 15"/>
</dbReference>
<dbReference type="Gene3D" id="3.30.70.1230">
    <property type="entry name" value="Nucleotide cyclase"/>
    <property type="match status" value="1"/>
</dbReference>
<keyword evidence="13" id="KW-1185">Reference proteome</keyword>
<protein>
    <recommendedName>
        <fullName evidence="2">guanylate cyclase</fullName>
        <ecNumber evidence="2">4.6.1.2</ecNumber>
    </recommendedName>
</protein>
<dbReference type="PROSITE" id="PS50125">
    <property type="entry name" value="GUANYLATE_CYCLASE_2"/>
    <property type="match status" value="1"/>
</dbReference>
<dbReference type="InterPro" id="IPR029787">
    <property type="entry name" value="Nucleotide_cyclase"/>
</dbReference>
<keyword evidence="7" id="KW-0141">cGMP biosynthesis</keyword>
<dbReference type="GO" id="GO:0004383">
    <property type="term" value="F:guanylate cyclase activity"/>
    <property type="evidence" value="ECO:0007669"/>
    <property type="project" value="UniProtKB-EC"/>
</dbReference>
<comment type="caution">
    <text evidence="12">The sequence shown here is derived from an EMBL/GenBank/DDBJ whole genome shotgun (WGS) entry which is preliminary data.</text>
</comment>
<feature type="coiled-coil region" evidence="9">
    <location>
        <begin position="306"/>
        <end position="337"/>
    </location>
</feature>
<reference evidence="12" key="1">
    <citation type="submission" date="2020-10" db="EMBL/GenBank/DDBJ databases">
        <title>Chromosome-scale genome assembly of the Allis shad, Alosa alosa.</title>
        <authorList>
            <person name="Margot Z."/>
            <person name="Christophe K."/>
            <person name="Cabau C."/>
            <person name="Louis A."/>
            <person name="Berthelot C."/>
            <person name="Parey E."/>
            <person name="Roest Crollius H."/>
            <person name="Montfort J."/>
            <person name="Robinson-Rechavi M."/>
            <person name="Bucao C."/>
            <person name="Bouchez O."/>
            <person name="Gislard M."/>
            <person name="Lluch J."/>
            <person name="Milhes M."/>
            <person name="Lampietro C."/>
            <person name="Lopez Roques C."/>
            <person name="Donnadieu C."/>
            <person name="Braasch I."/>
            <person name="Desvignes T."/>
            <person name="Postlethwait J."/>
            <person name="Bobe J."/>
            <person name="Guiguen Y."/>
        </authorList>
    </citation>
    <scope>NUCLEOTIDE SEQUENCE</scope>
    <source>
        <strain evidence="12">M-15738</strain>
        <tissue evidence="12">Blood</tissue>
    </source>
</reference>
<organism evidence="12 13">
    <name type="scientific">Alosa alosa</name>
    <name type="common">allis shad</name>
    <dbReference type="NCBI Taxonomy" id="278164"/>
    <lineage>
        <taxon>Eukaryota</taxon>
        <taxon>Metazoa</taxon>
        <taxon>Chordata</taxon>
        <taxon>Craniata</taxon>
        <taxon>Vertebrata</taxon>
        <taxon>Euteleostomi</taxon>
        <taxon>Actinopterygii</taxon>
        <taxon>Neopterygii</taxon>
        <taxon>Teleostei</taxon>
        <taxon>Clupei</taxon>
        <taxon>Clupeiformes</taxon>
        <taxon>Clupeoidei</taxon>
        <taxon>Clupeidae</taxon>
        <taxon>Alosa</taxon>
    </lineage>
</organism>
<feature type="compositionally biased region" description="Acidic residues" evidence="10">
    <location>
        <begin position="30"/>
        <end position="44"/>
    </location>
</feature>
<dbReference type="Gene3D" id="6.10.250.780">
    <property type="match status" value="1"/>
</dbReference>
<dbReference type="PROSITE" id="PS00452">
    <property type="entry name" value="GUANYLATE_CYCLASE_1"/>
    <property type="match status" value="1"/>
</dbReference>
<dbReference type="InterPro" id="IPR001054">
    <property type="entry name" value="A/G_cyclase"/>
</dbReference>
<feature type="compositionally biased region" description="Gly residues" evidence="10">
    <location>
        <begin position="49"/>
        <end position="76"/>
    </location>
</feature>
<evidence type="ECO:0000256" key="4">
    <source>
        <dbReference type="ARBA" id="ARBA00022741"/>
    </source>
</evidence>
<dbReference type="PANTHER" id="PTHR45655:SF7">
    <property type="entry name" value="GUANYLATE CYCLASE SOLUBLE SUBUNIT ALPHA-2"/>
    <property type="match status" value="1"/>
</dbReference>
<dbReference type="SUPFAM" id="SSF55073">
    <property type="entry name" value="Nucleotide cyclase"/>
    <property type="match status" value="1"/>
</dbReference>
<keyword evidence="9" id="KW-0175">Coiled coil</keyword>
<feature type="compositionally biased region" description="Low complexity" evidence="10">
    <location>
        <begin position="137"/>
        <end position="148"/>
    </location>
</feature>
<evidence type="ECO:0000259" key="11">
    <source>
        <dbReference type="PROSITE" id="PS50125"/>
    </source>
</evidence>
<dbReference type="Gene3D" id="3.30.450.260">
    <property type="entry name" value="Haem NO binding associated domain"/>
    <property type="match status" value="1"/>
</dbReference>
<evidence type="ECO:0000256" key="5">
    <source>
        <dbReference type="ARBA" id="ARBA00023134"/>
    </source>
</evidence>
<dbReference type="GO" id="GO:0005525">
    <property type="term" value="F:GTP binding"/>
    <property type="evidence" value="ECO:0007669"/>
    <property type="project" value="UniProtKB-KW"/>
</dbReference>
<name>A0AAV6G2M1_9TELE</name>
<proteinExistence type="inferred from homology"/>
<comment type="subcellular location">
    <subcellularLocation>
        <location evidence="1">Cytoplasm</location>
    </subcellularLocation>
</comment>
<evidence type="ECO:0000256" key="3">
    <source>
        <dbReference type="ARBA" id="ARBA00022490"/>
    </source>
</evidence>
<dbReference type="InterPro" id="IPR018297">
    <property type="entry name" value="A/G_cyclase_CS"/>
</dbReference>
<dbReference type="GO" id="GO:0019934">
    <property type="term" value="P:cGMP-mediated signaling"/>
    <property type="evidence" value="ECO:0007669"/>
    <property type="project" value="TreeGrafter"/>
</dbReference>
<accession>A0AAV6G2M1</accession>
<dbReference type="CDD" id="cd07302">
    <property type="entry name" value="CHD"/>
    <property type="match status" value="1"/>
</dbReference>
<dbReference type="GO" id="GO:0070482">
    <property type="term" value="P:response to oxygen levels"/>
    <property type="evidence" value="ECO:0007669"/>
    <property type="project" value="TreeGrafter"/>
</dbReference>
<keyword evidence="6 8" id="KW-0456">Lyase</keyword>
<dbReference type="EMBL" id="JADWDJ010000015">
    <property type="protein sequence ID" value="KAG5269308.1"/>
    <property type="molecule type" value="Genomic_DNA"/>
</dbReference>
<evidence type="ECO:0000256" key="2">
    <source>
        <dbReference type="ARBA" id="ARBA00012202"/>
    </source>
</evidence>
<evidence type="ECO:0000313" key="12">
    <source>
        <dbReference type="EMBL" id="KAG5269308.1"/>
    </source>
</evidence>
<dbReference type="InterPro" id="IPR042463">
    <property type="entry name" value="HNOB_dom_associated_sf"/>
</dbReference>
<evidence type="ECO:0000256" key="7">
    <source>
        <dbReference type="ARBA" id="ARBA00023293"/>
    </source>
</evidence>
<dbReference type="EC" id="4.6.1.2" evidence="2"/>
<feature type="compositionally biased region" description="Low complexity" evidence="10">
    <location>
        <begin position="118"/>
        <end position="129"/>
    </location>
</feature>
<evidence type="ECO:0000256" key="6">
    <source>
        <dbReference type="ARBA" id="ARBA00023239"/>
    </source>
</evidence>